<dbReference type="GO" id="GO:0006357">
    <property type="term" value="P:regulation of transcription by RNA polymerase II"/>
    <property type="evidence" value="ECO:0007669"/>
    <property type="project" value="InterPro"/>
</dbReference>
<name>A0A292Q876_9PEZI</name>
<organism evidence="3 4">
    <name type="scientific">Tuber aestivum</name>
    <name type="common">summer truffle</name>
    <dbReference type="NCBI Taxonomy" id="59557"/>
    <lineage>
        <taxon>Eukaryota</taxon>
        <taxon>Fungi</taxon>
        <taxon>Dikarya</taxon>
        <taxon>Ascomycota</taxon>
        <taxon>Pezizomycotina</taxon>
        <taxon>Pezizomycetes</taxon>
        <taxon>Pezizales</taxon>
        <taxon>Tuberaceae</taxon>
        <taxon>Tuber</taxon>
    </lineage>
</organism>
<dbReference type="Pfam" id="PF00134">
    <property type="entry name" value="Cyclin_N"/>
    <property type="match status" value="1"/>
</dbReference>
<dbReference type="SUPFAM" id="SSF47954">
    <property type="entry name" value="Cyclin-like"/>
    <property type="match status" value="1"/>
</dbReference>
<dbReference type="AlphaFoldDB" id="A0A292Q876"/>
<dbReference type="InterPro" id="IPR006671">
    <property type="entry name" value="Cyclin_N"/>
</dbReference>
<protein>
    <recommendedName>
        <fullName evidence="1">RNA polymerase II holoenzyme cyclin-like subunit</fullName>
    </recommendedName>
</protein>
<keyword evidence="4" id="KW-1185">Reference proteome</keyword>
<dbReference type="Gene3D" id="1.10.472.10">
    <property type="entry name" value="Cyclin-like"/>
    <property type="match status" value="1"/>
</dbReference>
<feature type="domain" description="Cyclin N-terminal" evidence="2">
    <location>
        <begin position="32"/>
        <end position="142"/>
    </location>
</feature>
<dbReference type="InterPro" id="IPR043198">
    <property type="entry name" value="Cyclin/Ssn8"/>
</dbReference>
<dbReference type="GO" id="GO:0016538">
    <property type="term" value="F:cyclin-dependent protein serine/threonine kinase regulator activity"/>
    <property type="evidence" value="ECO:0007669"/>
    <property type="project" value="InterPro"/>
</dbReference>
<evidence type="ECO:0000256" key="1">
    <source>
        <dbReference type="ARBA" id="ARBA00014912"/>
    </source>
</evidence>
<dbReference type="EMBL" id="LN890954">
    <property type="protein sequence ID" value="CUS14910.1"/>
    <property type="molecule type" value="Genomic_DNA"/>
</dbReference>
<reference evidence="3" key="1">
    <citation type="submission" date="2015-10" db="EMBL/GenBank/DDBJ databases">
        <authorList>
            <person name="Regsiter A."/>
            <person name="william w."/>
        </authorList>
    </citation>
    <scope>NUCLEOTIDE SEQUENCE</scope>
    <source>
        <strain evidence="3">Montdore</strain>
    </source>
</reference>
<evidence type="ECO:0000313" key="4">
    <source>
        <dbReference type="Proteomes" id="UP001412239"/>
    </source>
</evidence>
<evidence type="ECO:0000313" key="3">
    <source>
        <dbReference type="EMBL" id="CUS14910.1"/>
    </source>
</evidence>
<accession>A0A292Q876</accession>
<dbReference type="InterPro" id="IPR036915">
    <property type="entry name" value="Cyclin-like_sf"/>
</dbReference>
<dbReference type="InterPro" id="IPR048055">
    <property type="entry name" value="Cyclin-Q_first_cyclin_box"/>
</dbReference>
<proteinExistence type="predicted"/>
<dbReference type="PANTHER" id="PTHR10026">
    <property type="entry name" value="CYCLIN"/>
    <property type="match status" value="1"/>
</dbReference>
<gene>
    <name evidence="3" type="ORF">GSTUAT00000980001</name>
</gene>
<evidence type="ECO:0000259" key="2">
    <source>
        <dbReference type="Pfam" id="PF00134"/>
    </source>
</evidence>
<dbReference type="CDD" id="cd20534">
    <property type="entry name" value="CYCLIN_CCNM_CCNQ_rpt1"/>
    <property type="match status" value="1"/>
</dbReference>
<dbReference type="Proteomes" id="UP001412239">
    <property type="component" value="Unassembled WGS sequence"/>
</dbReference>
<sequence length="275" mass="30669">MPSPHRSSHEHFTPATTKQTQPLLMLSPTDWASFLTVMADTLRLTPEALSMAYVYLHRYNRWASEESCSPLDDHTLCLASLSLSTKATESPRRLRELLVPAYAHLHPSSPPLTFPSPLYDSLRSTVVAAELLLLRVLRFDLRVPLPYDFLPRFLEKVLPPVATPGEEECAETKIVDICETGLGREVWGVVGRVMTSYKICNFFPARSVAAACLFHVALKRGLRIGDGSAKEWVKRLTGGKVEHEDFVEALEEIDNLCGASSEARRQGGREILRVG</sequence>